<comment type="caution">
    <text evidence="2">The sequence shown here is derived from an EMBL/GenBank/DDBJ whole genome shotgun (WGS) entry which is preliminary data.</text>
</comment>
<evidence type="ECO:0000313" key="3">
    <source>
        <dbReference type="Proteomes" id="UP000247892"/>
    </source>
</evidence>
<accession>A0A318LHY1</accession>
<dbReference type="Proteomes" id="UP000247892">
    <property type="component" value="Unassembled WGS sequence"/>
</dbReference>
<reference evidence="2 3" key="1">
    <citation type="submission" date="2016-07" db="EMBL/GenBank/DDBJ databases">
        <title>Draft genome sequence of Prauserella sp. YIM 121212, isolated from alkaline soil.</title>
        <authorList>
            <person name="Ruckert C."/>
            <person name="Albersmeier A."/>
            <person name="Jiang C.-L."/>
            <person name="Jiang Y."/>
            <person name="Kalinowski J."/>
            <person name="Schneider O."/>
            <person name="Winkler A."/>
            <person name="Zotchev S.B."/>
        </authorList>
    </citation>
    <scope>NUCLEOTIDE SEQUENCE [LARGE SCALE GENOMIC DNA]</scope>
    <source>
        <strain evidence="2 3">YIM 121212</strain>
    </source>
</reference>
<dbReference type="AlphaFoldDB" id="A0A318LHY1"/>
<name>A0A318LHY1_9PSEU</name>
<evidence type="ECO:0000313" key="2">
    <source>
        <dbReference type="EMBL" id="PXY29519.1"/>
    </source>
</evidence>
<dbReference type="EMBL" id="MASU01000008">
    <property type="protein sequence ID" value="PXY29519.1"/>
    <property type="molecule type" value="Genomic_DNA"/>
</dbReference>
<gene>
    <name evidence="2" type="ORF">BA062_20180</name>
</gene>
<keyword evidence="3" id="KW-1185">Reference proteome</keyword>
<feature type="region of interest" description="Disordered" evidence="1">
    <location>
        <begin position="137"/>
        <end position="176"/>
    </location>
</feature>
<sequence length="176" mass="19499">MECSFVTCHRRTTQKTADRPLSRKALAEQYARYALALLENPRLNVRTYDHATRSHVLEAIERITRAEGAASGPLEAPVIRRMLRSRPTIDDEEPTRRVAAAFADHIGETHTIDLQTASEDLSLISRPFGARFTYWSFGNTTPPKTPKPRSAAPWPVTSRPTGTPGSPASSHAGHRS</sequence>
<protein>
    <submittedName>
        <fullName evidence="2">Uncharacterized protein</fullName>
    </submittedName>
</protein>
<organism evidence="2 3">
    <name type="scientific">Prauserella flavalba</name>
    <dbReference type="NCBI Taxonomy" id="1477506"/>
    <lineage>
        <taxon>Bacteria</taxon>
        <taxon>Bacillati</taxon>
        <taxon>Actinomycetota</taxon>
        <taxon>Actinomycetes</taxon>
        <taxon>Pseudonocardiales</taxon>
        <taxon>Pseudonocardiaceae</taxon>
        <taxon>Prauserella</taxon>
    </lineage>
</organism>
<feature type="compositionally biased region" description="Polar residues" evidence="1">
    <location>
        <begin position="158"/>
        <end position="169"/>
    </location>
</feature>
<evidence type="ECO:0000256" key="1">
    <source>
        <dbReference type="SAM" id="MobiDB-lite"/>
    </source>
</evidence>
<proteinExistence type="predicted"/>